<protein>
    <recommendedName>
        <fullName evidence="5">3-phospho-D-glycerate guanylyltransferase</fullName>
        <shortName evidence="5">3PG guanylyltransferase</shortName>
        <ecNumber evidence="5">2.7.7.106</ecNumber>
    </recommendedName>
</protein>
<dbReference type="Proteomes" id="UP001196509">
    <property type="component" value="Unassembled WGS sequence"/>
</dbReference>
<dbReference type="GO" id="GO:0052645">
    <property type="term" value="P:F420-0 metabolic process"/>
    <property type="evidence" value="ECO:0007669"/>
    <property type="project" value="UniProtKB-UniRule"/>
</dbReference>
<dbReference type="EMBL" id="JAICBX010000007">
    <property type="protein sequence ID" value="MBW8640554.1"/>
    <property type="molecule type" value="Genomic_DNA"/>
</dbReference>
<dbReference type="GO" id="GO:0005525">
    <property type="term" value="F:GTP binding"/>
    <property type="evidence" value="ECO:0007669"/>
    <property type="project" value="UniProtKB-KW"/>
</dbReference>
<sequence length="209" mass="22815">MSRDMLFVIPMKDPERAKSRLQPILSQPVRKKLALALFRQTIDFIRASHGDADILVVTGSRQIAGLAAALEVKVLAEMDVTHLSEAVEQAARHAEDQGYRSICVLPADLANPQSYDLEQLLSAARDTPSVILCPAHDGGTNALVATPPRAIPFRYGYQSCTSHEQEAIRAGVSCMVLRLESLAHDIDVANDLYLHLAPSINQLLDAELP</sequence>
<dbReference type="InterPro" id="IPR029044">
    <property type="entry name" value="Nucleotide-diphossugar_trans"/>
</dbReference>
<evidence type="ECO:0000313" key="7">
    <source>
        <dbReference type="Proteomes" id="UP001196509"/>
    </source>
</evidence>
<comment type="caution">
    <text evidence="6">The sequence shown here is derived from an EMBL/GenBank/DDBJ whole genome shotgun (WGS) entry which is preliminary data.</text>
</comment>
<dbReference type="SUPFAM" id="SSF53448">
    <property type="entry name" value="Nucleotide-diphospho-sugar transferases"/>
    <property type="match status" value="1"/>
</dbReference>
<evidence type="ECO:0000256" key="4">
    <source>
        <dbReference type="ARBA" id="ARBA00023134"/>
    </source>
</evidence>
<evidence type="ECO:0000256" key="5">
    <source>
        <dbReference type="HAMAP-Rule" id="MF_02114"/>
    </source>
</evidence>
<evidence type="ECO:0000256" key="1">
    <source>
        <dbReference type="ARBA" id="ARBA00022679"/>
    </source>
</evidence>
<organism evidence="6 7">
    <name type="scientific">Flavimaribacter sediminis</name>
    <dbReference type="NCBI Taxonomy" id="2865987"/>
    <lineage>
        <taxon>Bacteria</taxon>
        <taxon>Pseudomonadati</taxon>
        <taxon>Pseudomonadota</taxon>
        <taxon>Alphaproteobacteria</taxon>
        <taxon>Hyphomicrobiales</taxon>
        <taxon>Rhizobiaceae</taxon>
        <taxon>Flavimaribacter</taxon>
    </lineage>
</organism>
<dbReference type="Pfam" id="PF01983">
    <property type="entry name" value="CofC"/>
    <property type="match status" value="1"/>
</dbReference>
<dbReference type="InterPro" id="IPR002835">
    <property type="entry name" value="CofC"/>
</dbReference>
<gene>
    <name evidence="6" type="primary">cofC</name>
    <name evidence="5" type="synonym">fbiD</name>
    <name evidence="6" type="ORF">K1W69_25400</name>
</gene>
<keyword evidence="7" id="KW-1185">Reference proteome</keyword>
<keyword evidence="2 5" id="KW-0548">Nucleotidyltransferase</keyword>
<dbReference type="AlphaFoldDB" id="A0AAE3D364"/>
<evidence type="ECO:0000256" key="2">
    <source>
        <dbReference type="ARBA" id="ARBA00022695"/>
    </source>
</evidence>
<dbReference type="EC" id="2.7.7.106" evidence="5"/>
<reference evidence="6" key="1">
    <citation type="submission" date="2021-08" db="EMBL/GenBank/DDBJ databases">
        <title>Hoeflea bacterium WL0058 sp. nov., isolated from the sediment.</title>
        <authorList>
            <person name="Wang L."/>
            <person name="Zhang D."/>
        </authorList>
    </citation>
    <scope>NUCLEOTIDE SEQUENCE</scope>
    <source>
        <strain evidence="6">WL0058</strain>
    </source>
</reference>
<comment type="catalytic activity">
    <reaction evidence="5">
        <text>(2R)-3-phosphoglycerate + GTP + H(+) = 3-[(R)-glyceryl]-diphospho-5'-guanosine + diphosphate</text>
        <dbReference type="Rhea" id="RHEA:63440"/>
        <dbReference type="ChEBI" id="CHEBI:15378"/>
        <dbReference type="ChEBI" id="CHEBI:33019"/>
        <dbReference type="ChEBI" id="CHEBI:37565"/>
        <dbReference type="ChEBI" id="CHEBI:58272"/>
        <dbReference type="ChEBI" id="CHEBI:147306"/>
        <dbReference type="EC" id="2.7.7.106"/>
    </reaction>
</comment>
<accession>A0AAE3D364</accession>
<dbReference type="HAMAP" id="MF_02114">
    <property type="entry name" value="CofC"/>
    <property type="match status" value="1"/>
</dbReference>
<dbReference type="RefSeq" id="WP_220231290.1">
    <property type="nucleotide sequence ID" value="NZ_JAICBX010000007.1"/>
</dbReference>
<proteinExistence type="inferred from homology"/>
<comment type="function">
    <text evidence="5">Guanylyltransferase that catalyzes the activation of (2R)-3-phosphoglycerate (3PG) as 3-[(R)-glyceryl]-diphospho-5'-guanosine, via the condensation of 3PG with GTP. It is involved in the biosynthesis of a derivative of the hydride carrier cofactor coenzyme F420, 3PG-F420.</text>
</comment>
<dbReference type="Gene3D" id="3.90.550.10">
    <property type="entry name" value="Spore Coat Polysaccharide Biosynthesis Protein SpsA, Chain A"/>
    <property type="match status" value="1"/>
</dbReference>
<dbReference type="NCBIfam" id="TIGR03552">
    <property type="entry name" value="F420_cofC"/>
    <property type="match status" value="1"/>
</dbReference>
<dbReference type="GO" id="GO:0043814">
    <property type="term" value="F:phospholactate guanylyltransferase activity"/>
    <property type="evidence" value="ECO:0007669"/>
    <property type="project" value="InterPro"/>
</dbReference>
<comment type="similarity">
    <text evidence="5">Belongs to the CofC family.</text>
</comment>
<evidence type="ECO:0000256" key="3">
    <source>
        <dbReference type="ARBA" id="ARBA00022741"/>
    </source>
</evidence>
<keyword evidence="4 5" id="KW-0342">GTP-binding</keyword>
<name>A0AAE3D364_9HYPH</name>
<keyword evidence="3 5" id="KW-0547">Nucleotide-binding</keyword>
<comment type="pathway">
    <text evidence="5">Cofactor biosynthesis; coenzyme F420 biosynthesis.</text>
</comment>
<evidence type="ECO:0000313" key="6">
    <source>
        <dbReference type="EMBL" id="MBW8640554.1"/>
    </source>
</evidence>
<dbReference type="PANTHER" id="PTHR40392:SF1">
    <property type="entry name" value="2-PHOSPHO-L-LACTATE GUANYLYLTRANSFERASE"/>
    <property type="match status" value="1"/>
</dbReference>
<dbReference type="PANTHER" id="PTHR40392">
    <property type="entry name" value="2-PHOSPHO-L-LACTATE GUANYLYLTRANSFERASE"/>
    <property type="match status" value="1"/>
</dbReference>
<keyword evidence="1 5" id="KW-0808">Transferase</keyword>